<evidence type="ECO:0000256" key="16">
    <source>
        <dbReference type="ARBA" id="ARBA00034371"/>
    </source>
</evidence>
<keyword evidence="10" id="KW-0968">Cytoplasmic vesicle</keyword>
<proteinExistence type="inferred from homology"/>
<keyword evidence="4" id="KW-0027">Amidation</keyword>
<keyword evidence="5" id="KW-0256">Endoplasmic reticulum</keyword>
<dbReference type="PANTHER" id="PTHR15173">
    <property type="entry name" value="OREXIN"/>
    <property type="match status" value="1"/>
</dbReference>
<dbReference type="GO" id="GO:0005791">
    <property type="term" value="C:rough endoplasmic reticulum"/>
    <property type="evidence" value="ECO:0007669"/>
    <property type="project" value="UniProtKB-SubCell"/>
</dbReference>
<dbReference type="GO" id="GO:0030431">
    <property type="term" value="P:sleep"/>
    <property type="evidence" value="ECO:0007669"/>
    <property type="project" value="TreeGrafter"/>
</dbReference>
<evidence type="ECO:0000256" key="3">
    <source>
        <dbReference type="ARBA" id="ARBA00009198"/>
    </source>
</evidence>
<dbReference type="GO" id="GO:0031771">
    <property type="term" value="F:type 1 orexin receptor binding"/>
    <property type="evidence" value="ECO:0007669"/>
    <property type="project" value="TreeGrafter"/>
</dbReference>
<dbReference type="GO" id="GO:0005184">
    <property type="term" value="F:neuropeptide hormone activity"/>
    <property type="evidence" value="ECO:0007669"/>
    <property type="project" value="TreeGrafter"/>
</dbReference>
<keyword evidence="9" id="KW-0527">Neuropeptide</keyword>
<dbReference type="GO" id="GO:0046928">
    <property type="term" value="P:regulation of neurotransmitter secretion"/>
    <property type="evidence" value="ECO:0007669"/>
    <property type="project" value="TreeGrafter"/>
</dbReference>
<evidence type="ECO:0000313" key="19">
    <source>
        <dbReference type="EMBL" id="KAG2460861.1"/>
    </source>
</evidence>
<reference evidence="19 20" key="1">
    <citation type="journal article" date="2021" name="Cell">
        <title>Tracing the genetic footprints of vertebrate landing in non-teleost ray-finned fishes.</title>
        <authorList>
            <person name="Bi X."/>
            <person name="Wang K."/>
            <person name="Yang L."/>
            <person name="Pan H."/>
            <person name="Jiang H."/>
            <person name="Wei Q."/>
            <person name="Fang M."/>
            <person name="Yu H."/>
            <person name="Zhu C."/>
            <person name="Cai Y."/>
            <person name="He Y."/>
            <person name="Gan X."/>
            <person name="Zeng H."/>
            <person name="Yu D."/>
            <person name="Zhu Y."/>
            <person name="Jiang H."/>
            <person name="Qiu Q."/>
            <person name="Yang H."/>
            <person name="Zhang Y.E."/>
            <person name="Wang W."/>
            <person name="Zhu M."/>
            <person name="He S."/>
            <person name="Zhang G."/>
        </authorList>
    </citation>
    <scope>NUCLEOTIDE SEQUENCE [LARGE SCALE GENOMIC DNA]</scope>
    <source>
        <strain evidence="19">Bchr_013</strain>
    </source>
</reference>
<dbReference type="AlphaFoldDB" id="A0A8X8BNR3"/>
<dbReference type="InterPro" id="IPR001704">
    <property type="entry name" value="Orexin"/>
</dbReference>
<comment type="caution">
    <text evidence="19">The sequence shown here is derived from an EMBL/GenBank/DDBJ whole genome shotgun (WGS) entry which is preliminary data.</text>
</comment>
<evidence type="ECO:0000256" key="18">
    <source>
        <dbReference type="ARBA" id="ARBA00046224"/>
    </source>
</evidence>
<dbReference type="GO" id="GO:0031410">
    <property type="term" value="C:cytoplasmic vesicle"/>
    <property type="evidence" value="ECO:0007669"/>
    <property type="project" value="UniProtKB-SubCell"/>
</dbReference>
<evidence type="ECO:0000256" key="17">
    <source>
        <dbReference type="ARBA" id="ARBA00045659"/>
    </source>
</evidence>
<evidence type="ECO:0000256" key="9">
    <source>
        <dbReference type="ARBA" id="ARBA00023320"/>
    </source>
</evidence>
<evidence type="ECO:0000256" key="12">
    <source>
        <dbReference type="ARBA" id="ARBA00034336"/>
    </source>
</evidence>
<keyword evidence="8" id="KW-0873">Pyrrolidone carboxylic acid</keyword>
<evidence type="ECO:0000256" key="4">
    <source>
        <dbReference type="ARBA" id="ARBA00022815"/>
    </source>
</evidence>
<evidence type="ECO:0000256" key="6">
    <source>
        <dbReference type="ARBA" id="ARBA00023018"/>
    </source>
</evidence>
<dbReference type="GO" id="GO:0031772">
    <property type="term" value="F:type 2 orexin receptor binding"/>
    <property type="evidence" value="ECO:0007669"/>
    <property type="project" value="TreeGrafter"/>
</dbReference>
<evidence type="ECO:0000256" key="13">
    <source>
        <dbReference type="ARBA" id="ARBA00034351"/>
    </source>
</evidence>
<dbReference type="GO" id="GO:0001659">
    <property type="term" value="P:temperature homeostasis"/>
    <property type="evidence" value="ECO:0007669"/>
    <property type="project" value="TreeGrafter"/>
</dbReference>
<evidence type="ECO:0000256" key="7">
    <source>
        <dbReference type="ARBA" id="ARBA00023157"/>
    </source>
</evidence>
<evidence type="ECO:0000256" key="15">
    <source>
        <dbReference type="ARBA" id="ARBA00034367"/>
    </source>
</evidence>
<gene>
    <name evidence="19" type="primary">Hcrt</name>
    <name evidence="19" type="ORF">GTO96_0010913</name>
</gene>
<dbReference type="GO" id="GO:0042594">
    <property type="term" value="P:response to starvation"/>
    <property type="evidence" value="ECO:0007669"/>
    <property type="project" value="TreeGrafter"/>
</dbReference>
<feature type="non-terminal residue" evidence="19">
    <location>
        <position position="207"/>
    </location>
</feature>
<dbReference type="GO" id="GO:0042755">
    <property type="term" value="P:eating behavior"/>
    <property type="evidence" value="ECO:0007669"/>
    <property type="project" value="TreeGrafter"/>
</dbReference>
<dbReference type="PRINTS" id="PR01091">
    <property type="entry name" value="OREXINPP"/>
</dbReference>
<comment type="similarity">
    <text evidence="3">Belongs to the orexin family.</text>
</comment>
<dbReference type="PANTHER" id="PTHR15173:SF2">
    <property type="entry name" value="HYPOCRETIN NEUROPEPTIDE PRECURSOR"/>
    <property type="match status" value="1"/>
</dbReference>
<evidence type="ECO:0000256" key="2">
    <source>
        <dbReference type="ARBA" id="ARBA00004541"/>
    </source>
</evidence>
<dbReference type="Proteomes" id="UP000886611">
    <property type="component" value="Unassembled WGS sequence"/>
</dbReference>
<evidence type="ECO:0000256" key="5">
    <source>
        <dbReference type="ARBA" id="ARBA00022824"/>
    </source>
</evidence>
<feature type="non-terminal residue" evidence="19">
    <location>
        <position position="1"/>
    </location>
</feature>
<evidence type="ECO:0000313" key="20">
    <source>
        <dbReference type="Proteomes" id="UP000886611"/>
    </source>
</evidence>
<evidence type="ECO:0000256" key="11">
    <source>
        <dbReference type="ARBA" id="ARBA00034103"/>
    </source>
</evidence>
<dbReference type="GO" id="GO:0051971">
    <property type="term" value="P:positive regulation of transmission of nerve impulse"/>
    <property type="evidence" value="ECO:0007669"/>
    <property type="project" value="TreeGrafter"/>
</dbReference>
<dbReference type="EMBL" id="JAATIS010004753">
    <property type="protein sequence ID" value="KAG2460861.1"/>
    <property type="molecule type" value="Genomic_DNA"/>
</dbReference>
<accession>A0A8X8BNR3</accession>
<comment type="function">
    <text evidence="18">Binds to orexin receptor HCRTR2/OX2R only. Stimulates food intake. Modulates pituitary luteinizing hormone secretion in an ovarian steroid-dependent manner.</text>
</comment>
<name>A0A8X8BNR3_POLSE</name>
<evidence type="ECO:0000256" key="14">
    <source>
        <dbReference type="ARBA" id="ARBA00034354"/>
    </source>
</evidence>
<keyword evidence="6" id="KW-0770">Synapse</keyword>
<protein>
    <recommendedName>
        <fullName evidence="12">Hypocretin neuropeptide precursor</fullName>
    </recommendedName>
    <alternativeName>
        <fullName evidence="16">Hypocretin</fullName>
    </alternativeName>
    <alternativeName>
        <fullName evidence="13">Orexin precursor</fullName>
    </alternativeName>
    <alternativeName>
        <fullName evidence="15">Prepro-orexin</fullName>
    </alternativeName>
    <alternativeName>
        <fullName evidence="14">Preprohypocretin</fullName>
    </alternativeName>
</protein>
<dbReference type="GO" id="GO:0045202">
    <property type="term" value="C:synapse"/>
    <property type="evidence" value="ECO:0007669"/>
    <property type="project" value="UniProtKB-SubCell"/>
</dbReference>
<comment type="subcellular location">
    <subcellularLocation>
        <location evidence="2">Cytoplasmic vesicle</location>
    </subcellularLocation>
    <subcellularLocation>
        <location evidence="1">Rough endoplasmic reticulum</location>
    </subcellularLocation>
    <subcellularLocation>
        <location evidence="11">Synapse</location>
    </subcellularLocation>
</comment>
<dbReference type="Pfam" id="PF02072">
    <property type="entry name" value="Orexin"/>
    <property type="match status" value="1"/>
</dbReference>
<keyword evidence="20" id="KW-1185">Reference proteome</keyword>
<keyword evidence="7" id="KW-1015">Disulfide bond</keyword>
<dbReference type="GO" id="GO:0007218">
    <property type="term" value="P:neuropeptide signaling pathway"/>
    <property type="evidence" value="ECO:0007669"/>
    <property type="project" value="UniProtKB-KW"/>
</dbReference>
<evidence type="ECO:0000256" key="10">
    <source>
        <dbReference type="ARBA" id="ARBA00023329"/>
    </source>
</evidence>
<sequence length="207" mass="22707">MNVMAEVSKPLSADGCAQEVILVFIQDTHTLRTSIASLSLSRAPIKASIDWLLHSSLLLLLLAILLCNCQPVPDCCRHKTCSCRIYDLLHGTGNHAVGILTLGKRKTSSQAYQSRLYQLLHGSGNHAAGILTMGRREEEESRDDIGMEDRDPYITFPWFPELSVQDSSVSADPTPCDHLSPQLTGPLNAEPPVQDLLRGCFVKRGEA</sequence>
<evidence type="ECO:0000256" key="1">
    <source>
        <dbReference type="ARBA" id="ARBA00004427"/>
    </source>
</evidence>
<dbReference type="GO" id="GO:0048471">
    <property type="term" value="C:perinuclear region of cytoplasm"/>
    <property type="evidence" value="ECO:0007669"/>
    <property type="project" value="TreeGrafter"/>
</dbReference>
<evidence type="ECO:0000256" key="8">
    <source>
        <dbReference type="ARBA" id="ARBA00023283"/>
    </source>
</evidence>
<comment type="function">
    <text evidence="17">Binds to orexin receptors HCRTR1/OX1R and HCRTR2/OX2R with a high affinity. Stimulates food intake. Modulates pituitary luteinizing hormone secretion in an ovarian steroid-dependent manner.</text>
</comment>
<organism evidence="19 20">
    <name type="scientific">Polypterus senegalus</name>
    <name type="common">Senegal bichir</name>
    <dbReference type="NCBI Taxonomy" id="55291"/>
    <lineage>
        <taxon>Eukaryota</taxon>
        <taxon>Metazoa</taxon>
        <taxon>Chordata</taxon>
        <taxon>Craniata</taxon>
        <taxon>Vertebrata</taxon>
        <taxon>Euteleostomi</taxon>
        <taxon>Actinopterygii</taxon>
        <taxon>Polypteriformes</taxon>
        <taxon>Polypteridae</taxon>
        <taxon>Polypterus</taxon>
    </lineage>
</organism>